<gene>
    <name evidence="1" type="ORF">HPB49_010301</name>
</gene>
<keyword evidence="2" id="KW-1185">Reference proteome</keyword>
<dbReference type="Proteomes" id="UP000821865">
    <property type="component" value="Chromosome 7"/>
</dbReference>
<dbReference type="EMBL" id="CM023476">
    <property type="protein sequence ID" value="KAH7941131.1"/>
    <property type="molecule type" value="Genomic_DNA"/>
</dbReference>
<reference evidence="1" key="1">
    <citation type="submission" date="2020-05" db="EMBL/GenBank/DDBJ databases">
        <title>Large-scale comparative analyses of tick genomes elucidate their genetic diversity and vector capacities.</title>
        <authorList>
            <person name="Jia N."/>
            <person name="Wang J."/>
            <person name="Shi W."/>
            <person name="Du L."/>
            <person name="Sun Y."/>
            <person name="Zhan W."/>
            <person name="Jiang J."/>
            <person name="Wang Q."/>
            <person name="Zhang B."/>
            <person name="Ji P."/>
            <person name="Sakyi L.B."/>
            <person name="Cui X."/>
            <person name="Yuan T."/>
            <person name="Jiang B."/>
            <person name="Yang W."/>
            <person name="Lam T.T.-Y."/>
            <person name="Chang Q."/>
            <person name="Ding S."/>
            <person name="Wang X."/>
            <person name="Zhu J."/>
            <person name="Ruan X."/>
            <person name="Zhao L."/>
            <person name="Wei J."/>
            <person name="Que T."/>
            <person name="Du C."/>
            <person name="Cheng J."/>
            <person name="Dai P."/>
            <person name="Han X."/>
            <person name="Huang E."/>
            <person name="Gao Y."/>
            <person name="Liu J."/>
            <person name="Shao H."/>
            <person name="Ye R."/>
            <person name="Li L."/>
            <person name="Wei W."/>
            <person name="Wang X."/>
            <person name="Wang C."/>
            <person name="Yang T."/>
            <person name="Huo Q."/>
            <person name="Li W."/>
            <person name="Guo W."/>
            <person name="Chen H."/>
            <person name="Zhou L."/>
            <person name="Ni X."/>
            <person name="Tian J."/>
            <person name="Zhou Y."/>
            <person name="Sheng Y."/>
            <person name="Liu T."/>
            <person name="Pan Y."/>
            <person name="Xia L."/>
            <person name="Li J."/>
            <person name="Zhao F."/>
            <person name="Cao W."/>
        </authorList>
    </citation>
    <scope>NUCLEOTIDE SEQUENCE</scope>
    <source>
        <strain evidence="1">Dsil-2018</strain>
    </source>
</reference>
<comment type="caution">
    <text evidence="1">The sequence shown here is derived from an EMBL/GenBank/DDBJ whole genome shotgun (WGS) entry which is preliminary data.</text>
</comment>
<sequence>MLERIYTSRYKLVNRSQSYSDPLLDSRVAPPEGEPPVDLDLDSLMESSQAWKALQQATFDAGTSDRSAPRANWRQELIIKCSNDNTSEDFSENFDAYDTVFVFDVFSDPCELNNLASTEPEV</sequence>
<organism evidence="1 2">
    <name type="scientific">Dermacentor silvarum</name>
    <name type="common">Tick</name>
    <dbReference type="NCBI Taxonomy" id="543639"/>
    <lineage>
        <taxon>Eukaryota</taxon>
        <taxon>Metazoa</taxon>
        <taxon>Ecdysozoa</taxon>
        <taxon>Arthropoda</taxon>
        <taxon>Chelicerata</taxon>
        <taxon>Arachnida</taxon>
        <taxon>Acari</taxon>
        <taxon>Parasitiformes</taxon>
        <taxon>Ixodida</taxon>
        <taxon>Ixodoidea</taxon>
        <taxon>Ixodidae</taxon>
        <taxon>Rhipicephalinae</taxon>
        <taxon>Dermacentor</taxon>
    </lineage>
</organism>
<evidence type="ECO:0000313" key="1">
    <source>
        <dbReference type="EMBL" id="KAH7941131.1"/>
    </source>
</evidence>
<name>A0ACB8CEN2_DERSI</name>
<proteinExistence type="predicted"/>
<accession>A0ACB8CEN2</accession>
<evidence type="ECO:0000313" key="2">
    <source>
        <dbReference type="Proteomes" id="UP000821865"/>
    </source>
</evidence>
<protein>
    <submittedName>
        <fullName evidence="1">Uncharacterized protein</fullName>
    </submittedName>
</protein>